<evidence type="ECO:0000256" key="1">
    <source>
        <dbReference type="SAM" id="Phobius"/>
    </source>
</evidence>
<organism evidence="2">
    <name type="scientific">Culex pipiens</name>
    <name type="common">House mosquito</name>
    <dbReference type="NCBI Taxonomy" id="7175"/>
    <lineage>
        <taxon>Eukaryota</taxon>
        <taxon>Metazoa</taxon>
        <taxon>Ecdysozoa</taxon>
        <taxon>Arthropoda</taxon>
        <taxon>Hexapoda</taxon>
        <taxon>Insecta</taxon>
        <taxon>Pterygota</taxon>
        <taxon>Neoptera</taxon>
        <taxon>Endopterygota</taxon>
        <taxon>Diptera</taxon>
        <taxon>Nematocera</taxon>
        <taxon>Culicoidea</taxon>
        <taxon>Culicidae</taxon>
        <taxon>Culicinae</taxon>
        <taxon>Culicini</taxon>
        <taxon>Culex</taxon>
        <taxon>Culex</taxon>
    </lineage>
</organism>
<evidence type="ECO:0000313" key="2">
    <source>
        <dbReference type="EMBL" id="CAG6446714.1"/>
    </source>
</evidence>
<dbReference type="AlphaFoldDB" id="A0A8D8EV07"/>
<keyword evidence="1" id="KW-1133">Transmembrane helix</keyword>
<keyword evidence="1" id="KW-0472">Membrane</keyword>
<name>A0A8D8EV07_CULPI</name>
<sequence length="148" mass="16791">MSSKTATHKMQTMYVFVIVILAAASSVASYTHTHTPTQSVVVMLCCYASYLKELLIRLFFFLSFFGIQRAHSFRSSSCNRYRFLFPVKNTLLHSMYGMLQWRRSCLTSGLPVRGKVFTVLPGDPSVFFLCLLSLLLFCSSVRAPFFLG</sequence>
<protein>
    <submittedName>
        <fullName evidence="2">(northern house mosquito) hypothetical protein</fullName>
    </submittedName>
</protein>
<accession>A0A8D8EV07</accession>
<reference evidence="2" key="1">
    <citation type="submission" date="2021-05" db="EMBL/GenBank/DDBJ databases">
        <authorList>
            <person name="Alioto T."/>
            <person name="Alioto T."/>
            <person name="Gomez Garrido J."/>
        </authorList>
    </citation>
    <scope>NUCLEOTIDE SEQUENCE</scope>
</reference>
<proteinExistence type="predicted"/>
<feature type="transmembrane region" description="Helical" evidence="1">
    <location>
        <begin position="126"/>
        <end position="147"/>
    </location>
</feature>
<dbReference type="EMBL" id="HBUE01007664">
    <property type="protein sequence ID" value="CAG6446714.1"/>
    <property type="molecule type" value="Transcribed_RNA"/>
</dbReference>
<feature type="transmembrane region" description="Helical" evidence="1">
    <location>
        <begin position="12"/>
        <end position="33"/>
    </location>
</feature>
<keyword evidence="1" id="KW-0812">Transmembrane</keyword>